<proteinExistence type="predicted"/>
<evidence type="ECO:0000313" key="1">
    <source>
        <dbReference type="Proteomes" id="UP000887580"/>
    </source>
</evidence>
<dbReference type="Proteomes" id="UP000887580">
    <property type="component" value="Unplaced"/>
</dbReference>
<dbReference type="WBParaSite" id="PS1159_v2.g9761.t1">
    <property type="protein sequence ID" value="PS1159_v2.g9761.t1"/>
    <property type="gene ID" value="PS1159_v2.g9761"/>
</dbReference>
<evidence type="ECO:0000313" key="2">
    <source>
        <dbReference type="WBParaSite" id="PS1159_v2.g9761.t1"/>
    </source>
</evidence>
<organism evidence="1 2">
    <name type="scientific">Panagrolaimus sp. PS1159</name>
    <dbReference type="NCBI Taxonomy" id="55785"/>
    <lineage>
        <taxon>Eukaryota</taxon>
        <taxon>Metazoa</taxon>
        <taxon>Ecdysozoa</taxon>
        <taxon>Nematoda</taxon>
        <taxon>Chromadorea</taxon>
        <taxon>Rhabditida</taxon>
        <taxon>Tylenchina</taxon>
        <taxon>Panagrolaimomorpha</taxon>
        <taxon>Panagrolaimoidea</taxon>
        <taxon>Panagrolaimidae</taxon>
        <taxon>Panagrolaimus</taxon>
    </lineage>
</organism>
<accession>A0AC35GXA4</accession>
<reference evidence="2" key="1">
    <citation type="submission" date="2022-11" db="UniProtKB">
        <authorList>
            <consortium name="WormBaseParasite"/>
        </authorList>
    </citation>
    <scope>IDENTIFICATION</scope>
</reference>
<sequence>MKKIDEPLFCLKGTQKCFVNDISENENSDRFSNLNLKPSSKCPILNPVQSCYKPKNEKYCDSTASDNCEIKQKLQQWNKSSKINTFPTPNNELNADLKKRWKNENILNITNNRPLSLHISAYENSIEASAFDSFPYENSTEASAFDSFRDKNVERLKMKKFGSVKIFKQSLTEVFKSQNPFEFPRQQNGGNKPEVMQFKAFQQLGTSNQPSSSKSINFYIFISFLFISDLC</sequence>
<name>A0AC35GXA4_9BILA</name>
<protein>
    <submittedName>
        <fullName evidence="2">Uncharacterized protein</fullName>
    </submittedName>
</protein>